<dbReference type="Proteomes" id="UP000825886">
    <property type="component" value="Chromosome"/>
</dbReference>
<name>A0ABX9ATA8_9ENTR</name>
<evidence type="ECO:0000313" key="2">
    <source>
        <dbReference type="Proteomes" id="UP000825886"/>
    </source>
</evidence>
<sequence>MRDDVRNMIHQAFYLNSLTLPNTSGMTAYEVSQRVQEYIRQATPLFAPMEPEYNGDLCDMTFSKLMRAGPLA</sequence>
<accession>A0ABX9ATA8</accession>
<proteinExistence type="predicted"/>
<organism evidence="1 2">
    <name type="scientific">Symbiopectobacterium purcellii</name>
    <dbReference type="NCBI Taxonomy" id="2871826"/>
    <lineage>
        <taxon>Bacteria</taxon>
        <taxon>Pseudomonadati</taxon>
        <taxon>Pseudomonadota</taxon>
        <taxon>Gammaproteobacteria</taxon>
        <taxon>Enterobacterales</taxon>
        <taxon>Enterobacteriaceae</taxon>
    </lineage>
</organism>
<keyword evidence="2" id="KW-1185">Reference proteome</keyword>
<reference evidence="1 2" key="1">
    <citation type="submission" date="2021-08" db="EMBL/GenBank/DDBJ databases">
        <title>Culture and genomic analysis of Symbiopectobacterium purcellii sp. nov. gen. nov., isolated from the leafhopper Empoasca decipiens.</title>
        <authorList>
            <person name="Nadal-Jimenez P."/>
            <person name="Siozios S."/>
            <person name="Halliday N."/>
            <person name="Camara M."/>
            <person name="Hurst G.D.D."/>
        </authorList>
    </citation>
    <scope>NUCLEOTIDE SEQUENCE [LARGE SCALE GENOMIC DNA]</scope>
    <source>
        <strain evidence="1 2">SyEd1</strain>
    </source>
</reference>
<dbReference type="EMBL" id="CP081864">
    <property type="protein sequence ID" value="QZN96684.1"/>
    <property type="molecule type" value="Genomic_DNA"/>
</dbReference>
<dbReference type="RefSeq" id="WP_222159709.1">
    <property type="nucleotide sequence ID" value="NZ_CP081864.1"/>
</dbReference>
<gene>
    <name evidence="1" type="ORF">K6K13_04420</name>
</gene>
<protein>
    <submittedName>
        <fullName evidence="1">Uncharacterized protein</fullName>
    </submittedName>
</protein>
<evidence type="ECO:0000313" key="1">
    <source>
        <dbReference type="EMBL" id="QZN96684.1"/>
    </source>
</evidence>